<dbReference type="InterPro" id="IPR013849">
    <property type="entry name" value="DNA_helicase_Holl-junc_RuvA_I"/>
</dbReference>
<keyword evidence="8" id="KW-0378">Hydrolase</keyword>
<dbReference type="InterPro" id="IPR003583">
    <property type="entry name" value="Hlx-hairpin-Hlx_DNA-bd_motif"/>
</dbReference>
<dbReference type="SMART" id="SM00278">
    <property type="entry name" value="HhH1"/>
    <property type="match status" value="2"/>
</dbReference>
<dbReference type="Pfam" id="PF14520">
    <property type="entry name" value="HHH_5"/>
    <property type="match status" value="1"/>
</dbReference>
<keyword evidence="5 6" id="KW-0234">DNA repair</keyword>
<dbReference type="EMBL" id="APJW01000001">
    <property type="protein sequence ID" value="EQM63227.1"/>
    <property type="molecule type" value="Genomic_DNA"/>
</dbReference>
<comment type="caution">
    <text evidence="6">Lacks conserved residue(s) required for the propagation of feature annotation.</text>
</comment>
<keyword evidence="2 6" id="KW-0227">DNA damage</keyword>
<dbReference type="Proteomes" id="UP000016064">
    <property type="component" value="Unassembled WGS sequence"/>
</dbReference>
<dbReference type="SUPFAM" id="SSF47781">
    <property type="entry name" value="RuvA domain 2-like"/>
    <property type="match status" value="1"/>
</dbReference>
<comment type="domain">
    <text evidence="6">Has three domains with a flexible linker between the domains II and III and assumes an 'L' shape. Domain III is highly mobile and contacts RuvB.</text>
</comment>
<feature type="region of interest" description="Domain III" evidence="6">
    <location>
        <begin position="155"/>
        <end position="208"/>
    </location>
</feature>
<dbReference type="InterPro" id="IPR010994">
    <property type="entry name" value="RuvA_2-like"/>
</dbReference>
<comment type="function">
    <text evidence="6">The RuvA-RuvB-RuvC complex processes Holliday junction (HJ) DNA during genetic recombination and DNA repair, while the RuvA-RuvB complex plays an important role in the rescue of blocked DNA replication forks via replication fork reversal (RFR). RuvA specifically binds to HJ cruciform DNA, conferring on it an open structure. The RuvB hexamer acts as an ATP-dependent pump, pulling dsDNA into and through the RuvAB complex. HJ branch migration allows RuvC to scan DNA until it finds its consensus sequence, where it cleaves and resolves the cruciform DNA.</text>
</comment>
<reference evidence="8 9" key="1">
    <citation type="submission" date="2013-07" db="EMBL/GenBank/DDBJ databases">
        <title>Isolation of a new Chlamydia species from the feral Sacred Ibis (Threskiornis aethiopicus): Chlamydia ibidis.</title>
        <authorList>
            <person name="Vorimore F."/>
            <person name="Hsia R.-C."/>
            <person name="Huot-Creasy H."/>
            <person name="Bastian S."/>
            <person name="Deruyter L."/>
            <person name="Passet A."/>
            <person name="Sachse K."/>
            <person name="Bavoil P."/>
            <person name="Myers G."/>
            <person name="Laroucau K."/>
        </authorList>
    </citation>
    <scope>NUCLEOTIDE SEQUENCE [LARGE SCALE GENOMIC DNA]</scope>
    <source>
        <strain evidence="8 9">10-1398/6</strain>
    </source>
</reference>
<keyword evidence="8" id="KW-0547">Nucleotide-binding</keyword>
<feature type="domain" description="Helix-hairpin-helix DNA-binding motif class 1" evidence="7">
    <location>
        <begin position="109"/>
        <end position="128"/>
    </location>
</feature>
<keyword evidence="4 6" id="KW-0233">DNA recombination</keyword>
<dbReference type="GO" id="GO:0003678">
    <property type="term" value="F:DNA helicase activity"/>
    <property type="evidence" value="ECO:0007669"/>
    <property type="project" value="UniProtKB-EC"/>
</dbReference>
<comment type="subunit">
    <text evidence="6">Homotetramer. Forms an RuvA(8)-RuvB(12)-Holliday junction (HJ) complex. HJ DNA is sandwiched between 2 RuvA tetramers; dsDNA enters through RuvA and exits via RuvB. An RuvB hexamer assembles on each DNA strand where it exits the tetramer. Each RuvB hexamer is contacted by two RuvA subunits (via domain III) on 2 adjacent RuvB subunits; this complex drives branch migration. In the full resolvosome a probable DNA-RuvA(4)-RuvB(12)-RuvC(2) complex forms which resolves the HJ.</text>
</comment>
<dbReference type="NCBIfam" id="TIGR00084">
    <property type="entry name" value="ruvA"/>
    <property type="match status" value="1"/>
</dbReference>
<evidence type="ECO:0000256" key="3">
    <source>
        <dbReference type="ARBA" id="ARBA00023125"/>
    </source>
</evidence>
<evidence type="ECO:0000256" key="2">
    <source>
        <dbReference type="ARBA" id="ARBA00022763"/>
    </source>
</evidence>
<dbReference type="HAMAP" id="MF_00031">
    <property type="entry name" value="DNA_HJ_migration_RuvA"/>
    <property type="match status" value="1"/>
</dbReference>
<evidence type="ECO:0000256" key="5">
    <source>
        <dbReference type="ARBA" id="ARBA00023204"/>
    </source>
</evidence>
<keyword evidence="3 6" id="KW-0238">DNA-binding</keyword>
<evidence type="ECO:0000313" key="9">
    <source>
        <dbReference type="Proteomes" id="UP000016064"/>
    </source>
</evidence>
<dbReference type="RefSeq" id="WP_020370839.1">
    <property type="nucleotide sequence ID" value="NZ_APJW01000001.1"/>
</dbReference>
<dbReference type="Pfam" id="PF01330">
    <property type="entry name" value="RuvA_N"/>
    <property type="match status" value="1"/>
</dbReference>
<name>A0ABN0N115_9CHLA</name>
<keyword evidence="8" id="KW-0347">Helicase</keyword>
<proteinExistence type="inferred from homology"/>
<comment type="similarity">
    <text evidence="6">Belongs to the RuvA family.</text>
</comment>
<dbReference type="InterPro" id="IPR011114">
    <property type="entry name" value="RuvA_C"/>
</dbReference>
<sequence>MYDYIRGNLVYVSASTIVLECQGIGFSISITERWLAELSSQLQSNILSYTHTIVRETEHTLYGFPSRGERECFRILISFAGIGPKTGLAILNRFPLAELCVIARSENIKAIASVPGIGKKTAEKLMVDLKQKLADLLPLDSTTSSPTLSKFSSSVLDEGVKALSALGYTKTIAERMLAEAIREFPGYTSLSEILPLALKKNLQTTNKS</sequence>
<keyword evidence="9" id="KW-1185">Reference proteome</keyword>
<keyword evidence="8" id="KW-0067">ATP-binding</keyword>
<evidence type="ECO:0000256" key="4">
    <source>
        <dbReference type="ARBA" id="ARBA00023172"/>
    </source>
</evidence>
<dbReference type="Gene3D" id="1.10.8.10">
    <property type="entry name" value="DNA helicase RuvA subunit, C-terminal domain"/>
    <property type="match status" value="1"/>
</dbReference>
<dbReference type="Pfam" id="PF07499">
    <property type="entry name" value="RuvA_C"/>
    <property type="match status" value="1"/>
</dbReference>
<comment type="subcellular location">
    <subcellularLocation>
        <location evidence="6">Cytoplasm</location>
    </subcellularLocation>
</comment>
<protein>
    <recommendedName>
        <fullName evidence="6">Holliday junction branch migration complex subunit RuvA</fullName>
    </recommendedName>
</protein>
<organism evidence="8 9">
    <name type="scientific">Chlamydia ibidis 10-1398/6</name>
    <dbReference type="NCBI Taxonomy" id="1046581"/>
    <lineage>
        <taxon>Bacteria</taxon>
        <taxon>Pseudomonadati</taxon>
        <taxon>Chlamydiota</taxon>
        <taxon>Chlamydiia</taxon>
        <taxon>Chlamydiales</taxon>
        <taxon>Chlamydiaceae</taxon>
        <taxon>Chlamydia/Chlamydophila group</taxon>
        <taxon>Chlamydia</taxon>
    </lineage>
</organism>
<evidence type="ECO:0000256" key="1">
    <source>
        <dbReference type="ARBA" id="ARBA00022490"/>
    </source>
</evidence>
<feature type="domain" description="Helix-hairpin-helix DNA-binding motif class 1" evidence="7">
    <location>
        <begin position="74"/>
        <end position="93"/>
    </location>
</feature>
<evidence type="ECO:0000256" key="6">
    <source>
        <dbReference type="HAMAP-Rule" id="MF_00031"/>
    </source>
</evidence>
<dbReference type="GO" id="GO:0016787">
    <property type="term" value="F:hydrolase activity"/>
    <property type="evidence" value="ECO:0007669"/>
    <property type="project" value="UniProtKB-KW"/>
</dbReference>
<evidence type="ECO:0000259" key="7">
    <source>
        <dbReference type="SMART" id="SM00278"/>
    </source>
</evidence>
<dbReference type="InterPro" id="IPR000085">
    <property type="entry name" value="RuvA"/>
</dbReference>
<feature type="region of interest" description="Domain II" evidence="6">
    <location>
        <begin position="66"/>
        <end position="143"/>
    </location>
</feature>
<keyword evidence="1 6" id="KW-0963">Cytoplasm</keyword>
<gene>
    <name evidence="6 8" type="primary">ruvA</name>
    <name evidence="8" type="ORF">H359_0194</name>
</gene>
<dbReference type="Gene3D" id="1.10.150.20">
    <property type="entry name" value="5' to 3' exonuclease, C-terminal subdomain"/>
    <property type="match status" value="1"/>
</dbReference>
<dbReference type="SUPFAM" id="SSF46929">
    <property type="entry name" value="DNA helicase RuvA subunit, C-terminal domain"/>
    <property type="match status" value="1"/>
</dbReference>
<dbReference type="InterPro" id="IPR012340">
    <property type="entry name" value="NA-bd_OB-fold"/>
</dbReference>
<evidence type="ECO:0000313" key="8">
    <source>
        <dbReference type="EMBL" id="EQM63227.1"/>
    </source>
</evidence>
<dbReference type="InterPro" id="IPR036267">
    <property type="entry name" value="RuvA_C_sf"/>
</dbReference>
<comment type="caution">
    <text evidence="8">The sequence shown here is derived from an EMBL/GenBank/DDBJ whole genome shotgun (WGS) entry which is preliminary data.</text>
</comment>
<dbReference type="Gene3D" id="2.40.50.140">
    <property type="entry name" value="Nucleic acid-binding proteins"/>
    <property type="match status" value="1"/>
</dbReference>
<accession>A0ABN0N115</accession>
<dbReference type="CDD" id="cd14332">
    <property type="entry name" value="UBA_RuvA_C"/>
    <property type="match status" value="1"/>
</dbReference>
<dbReference type="SUPFAM" id="SSF50249">
    <property type="entry name" value="Nucleic acid-binding proteins"/>
    <property type="match status" value="1"/>
</dbReference>